<dbReference type="OrthoDB" id="1002548at2759"/>
<keyword evidence="2" id="KW-1185">Reference proteome</keyword>
<dbReference type="GO" id="GO:0006355">
    <property type="term" value="P:regulation of DNA-templated transcription"/>
    <property type="evidence" value="ECO:0007669"/>
    <property type="project" value="InterPro"/>
</dbReference>
<sequence length="170" mass="19469">MIQAKIETAIRLPKAIRNGERSFFVSHPRRYRLESDNSAVTDIGDWLGALHNCVCMKTGYFSLQCFFFSDLLSVYRRYVVVLMANVQVNPRGSSISHSESGSSDDDLYAELWKLCAGPLVEIPRNHERVFYFPQGHMEQLEASTNQELNNQAPLFNLPSKILCRVIHFLK</sequence>
<dbReference type="PANTHER" id="PTHR31384:SF8">
    <property type="entry name" value="AUXIN RESPONSE FACTOR 11"/>
    <property type="match status" value="1"/>
</dbReference>
<comment type="caution">
    <text evidence="1">The sequence shown here is derived from an EMBL/GenBank/DDBJ whole genome shotgun (WGS) entry which is preliminary data.</text>
</comment>
<evidence type="ECO:0000313" key="2">
    <source>
        <dbReference type="Proteomes" id="UP000593573"/>
    </source>
</evidence>
<proteinExistence type="predicted"/>
<dbReference type="Proteomes" id="UP000593573">
    <property type="component" value="Unassembled WGS sequence"/>
</dbReference>
<organism evidence="1 2">
    <name type="scientific">Gossypium klotzschianum</name>
    <dbReference type="NCBI Taxonomy" id="34286"/>
    <lineage>
        <taxon>Eukaryota</taxon>
        <taxon>Viridiplantae</taxon>
        <taxon>Streptophyta</taxon>
        <taxon>Embryophyta</taxon>
        <taxon>Tracheophyta</taxon>
        <taxon>Spermatophyta</taxon>
        <taxon>Magnoliopsida</taxon>
        <taxon>eudicotyledons</taxon>
        <taxon>Gunneridae</taxon>
        <taxon>Pentapetalae</taxon>
        <taxon>rosids</taxon>
        <taxon>malvids</taxon>
        <taxon>Malvales</taxon>
        <taxon>Malvaceae</taxon>
        <taxon>Malvoideae</taxon>
        <taxon>Gossypium</taxon>
    </lineage>
</organism>
<name>A0A7J8TPI0_9ROSI</name>
<dbReference type="EMBL" id="JABFAB010000001">
    <property type="protein sequence ID" value="MBA0640031.1"/>
    <property type="molecule type" value="Genomic_DNA"/>
</dbReference>
<dbReference type="GO" id="GO:0009725">
    <property type="term" value="P:response to hormone"/>
    <property type="evidence" value="ECO:0007669"/>
    <property type="project" value="InterPro"/>
</dbReference>
<accession>A0A7J8TPI0</accession>
<dbReference type="InterPro" id="IPR044835">
    <property type="entry name" value="ARF_plant"/>
</dbReference>
<gene>
    <name evidence="1" type="ORF">Goklo_023016</name>
</gene>
<dbReference type="GO" id="GO:0003677">
    <property type="term" value="F:DNA binding"/>
    <property type="evidence" value="ECO:0007669"/>
    <property type="project" value="InterPro"/>
</dbReference>
<reference evidence="1 2" key="1">
    <citation type="journal article" date="2019" name="Genome Biol. Evol.">
        <title>Insights into the evolution of the New World diploid cottons (Gossypium, subgenus Houzingenia) based on genome sequencing.</title>
        <authorList>
            <person name="Grover C.E."/>
            <person name="Arick M.A. 2nd"/>
            <person name="Thrash A."/>
            <person name="Conover J.L."/>
            <person name="Sanders W.S."/>
            <person name="Peterson D.G."/>
            <person name="Frelichowski J.E."/>
            <person name="Scheffler J.A."/>
            <person name="Scheffler B.E."/>
            <person name="Wendel J.F."/>
        </authorList>
    </citation>
    <scope>NUCLEOTIDE SEQUENCE [LARGE SCALE GENOMIC DNA]</scope>
    <source>
        <strain evidence="1">57</strain>
        <tissue evidence="1">Leaf</tissue>
    </source>
</reference>
<dbReference type="PANTHER" id="PTHR31384">
    <property type="entry name" value="AUXIN RESPONSE FACTOR 4-RELATED"/>
    <property type="match status" value="1"/>
</dbReference>
<evidence type="ECO:0008006" key="3">
    <source>
        <dbReference type="Google" id="ProtNLM"/>
    </source>
</evidence>
<evidence type="ECO:0000313" key="1">
    <source>
        <dbReference type="EMBL" id="MBA0640031.1"/>
    </source>
</evidence>
<protein>
    <recommendedName>
        <fullName evidence="3">Auxin response factor domain-containing protein</fullName>
    </recommendedName>
</protein>
<dbReference type="AlphaFoldDB" id="A0A7J8TPI0"/>